<organism evidence="1 2">
    <name type="scientific">Stylophora pistillata</name>
    <name type="common">Smooth cauliflower coral</name>
    <dbReference type="NCBI Taxonomy" id="50429"/>
    <lineage>
        <taxon>Eukaryota</taxon>
        <taxon>Metazoa</taxon>
        <taxon>Cnidaria</taxon>
        <taxon>Anthozoa</taxon>
        <taxon>Hexacorallia</taxon>
        <taxon>Scleractinia</taxon>
        <taxon>Astrocoeniina</taxon>
        <taxon>Pocilloporidae</taxon>
        <taxon>Stylophora</taxon>
    </lineage>
</organism>
<proteinExistence type="predicted"/>
<evidence type="ECO:0000313" key="2">
    <source>
        <dbReference type="Proteomes" id="UP000225706"/>
    </source>
</evidence>
<dbReference type="AlphaFoldDB" id="A0A2B4S318"/>
<name>A0A2B4S318_STYPI</name>
<sequence>MLYTSLLKWQKLAKSITNLGNQINSVRDTIKKNDISHRASQESFSNLFKPITGKLDEVIDSNFNVTPIRKRQRNKGETPDYNIPIEDEVPDMNLGDLFDETVLPQNDKHIVPKPPSYEDSLQDITDQYLQRNELVRIQLDNVIRSPANGQEQSKLSYKFTVNERSSFFDWYNAYFEVQFQVQKLVDGTAFGADRVTVINGAHSLIQQMTIKSGGKIIYDTDNLHKVVNLKNLLEYSDDSSRSVAKNSLWYLDTDNRIANVNQNAGFEARRLLTTGNNDVNVIIPLNRYSFFEELEDRMLPPVQLQFTLKLLSDAHLIWKAAAADDAHVVINRFFLWVPRLEPKDSLYEQFLSNFMKVDQ</sequence>
<protein>
    <submittedName>
        <fullName evidence="1">Uncharacterized protein</fullName>
    </submittedName>
</protein>
<comment type="caution">
    <text evidence="1">The sequence shown here is derived from an EMBL/GenBank/DDBJ whole genome shotgun (WGS) entry which is preliminary data.</text>
</comment>
<gene>
    <name evidence="1" type="ORF">AWC38_SpisGene10300</name>
</gene>
<reference evidence="2" key="1">
    <citation type="journal article" date="2017" name="bioRxiv">
        <title>Comparative analysis of the genomes of Stylophora pistillata and Acropora digitifera provides evidence for extensive differences between species of corals.</title>
        <authorList>
            <person name="Voolstra C.R."/>
            <person name="Li Y."/>
            <person name="Liew Y.J."/>
            <person name="Baumgarten S."/>
            <person name="Zoccola D."/>
            <person name="Flot J.-F."/>
            <person name="Tambutte S."/>
            <person name="Allemand D."/>
            <person name="Aranda M."/>
        </authorList>
    </citation>
    <scope>NUCLEOTIDE SEQUENCE [LARGE SCALE GENOMIC DNA]</scope>
</reference>
<evidence type="ECO:0000313" key="1">
    <source>
        <dbReference type="EMBL" id="PFX25094.1"/>
    </source>
</evidence>
<dbReference type="Proteomes" id="UP000225706">
    <property type="component" value="Unassembled WGS sequence"/>
</dbReference>
<accession>A0A2B4S318</accession>
<dbReference type="EMBL" id="LSMT01000160">
    <property type="protein sequence ID" value="PFX25094.1"/>
    <property type="molecule type" value="Genomic_DNA"/>
</dbReference>
<keyword evidence="2" id="KW-1185">Reference proteome</keyword>